<dbReference type="CDD" id="cd00840">
    <property type="entry name" value="MPP_Mre11_N"/>
    <property type="match status" value="1"/>
</dbReference>
<dbReference type="Gene3D" id="3.40.50.300">
    <property type="entry name" value="P-loop containing nucleotide triphosphate hydrolases"/>
    <property type="match status" value="2"/>
</dbReference>
<dbReference type="Pfam" id="PF00149">
    <property type="entry name" value="Metallophos"/>
    <property type="match status" value="1"/>
</dbReference>
<reference evidence="7" key="1">
    <citation type="submission" date="2020-08" db="EMBL/GenBank/DDBJ databases">
        <title>Spodoptera exigua strain:BAW_Kor-Di-RS1 Genome sequencing and assembly.</title>
        <authorList>
            <person name="Kim J."/>
            <person name="Nam H.Y."/>
            <person name="Kwon M."/>
            <person name="Choi J.H."/>
            <person name="Cho S.R."/>
            <person name="Kim G.-H."/>
        </authorList>
    </citation>
    <scope>NUCLEOTIDE SEQUENCE</scope>
    <source>
        <strain evidence="7">BAW_Kor-Di-RS1</strain>
        <tissue evidence="7">Whole-body</tissue>
    </source>
</reference>
<evidence type="ECO:0000256" key="5">
    <source>
        <dbReference type="SAM" id="Phobius"/>
    </source>
</evidence>
<dbReference type="CDD" id="cd04492">
    <property type="entry name" value="YhaM_OBF_like"/>
    <property type="match status" value="1"/>
</dbReference>
<dbReference type="InterPro" id="IPR050798">
    <property type="entry name" value="YhaM_exoribonuc/phosphodiest"/>
</dbReference>
<dbReference type="SUPFAM" id="SSF158622">
    <property type="entry name" value="YheA/YmcA-like"/>
    <property type="match status" value="1"/>
</dbReference>
<feature type="coiled-coil region" evidence="4">
    <location>
        <begin position="756"/>
        <end position="814"/>
    </location>
</feature>
<dbReference type="EMBL" id="JACKWZ010000858">
    <property type="protein sequence ID" value="KAF9404897.1"/>
    <property type="molecule type" value="Genomic_DNA"/>
</dbReference>
<dbReference type="GO" id="GO:0031125">
    <property type="term" value="P:rRNA 3'-end processing"/>
    <property type="evidence" value="ECO:0007669"/>
    <property type="project" value="TreeGrafter"/>
</dbReference>
<dbReference type="InterPro" id="IPR041796">
    <property type="entry name" value="Mre11_N"/>
</dbReference>
<dbReference type="CDD" id="cd00077">
    <property type="entry name" value="HDc"/>
    <property type="match status" value="1"/>
</dbReference>
<dbReference type="GO" id="GO:0004609">
    <property type="term" value="F:phosphatidylserine decarboxylase activity"/>
    <property type="evidence" value="ECO:0007669"/>
    <property type="project" value="InterPro"/>
</dbReference>
<evidence type="ECO:0000259" key="6">
    <source>
        <dbReference type="PROSITE" id="PS51831"/>
    </source>
</evidence>
<feature type="transmembrane region" description="Helical" evidence="5">
    <location>
        <begin position="1000"/>
        <end position="1017"/>
    </location>
</feature>
<keyword evidence="4" id="KW-0175">Coiled coil</keyword>
<dbReference type="PANTHER" id="PTHR37294:SF1">
    <property type="entry name" value="3'-5' EXORIBONUCLEASE YHAM"/>
    <property type="match status" value="1"/>
</dbReference>
<dbReference type="InterPro" id="IPR029052">
    <property type="entry name" value="Metallo-depent_PP-like"/>
</dbReference>
<gene>
    <name evidence="7" type="ORF">HW555_014109</name>
</gene>
<proteinExistence type="predicted"/>
<keyword evidence="8" id="KW-1185">Reference proteome</keyword>
<feature type="coiled-coil region" evidence="4">
    <location>
        <begin position="898"/>
        <end position="925"/>
    </location>
</feature>
<keyword evidence="5" id="KW-0812">Transmembrane</keyword>
<protein>
    <recommendedName>
        <fullName evidence="6">HD domain-containing protein</fullName>
    </recommendedName>
</protein>
<dbReference type="FunFam" id="1.10.3210.10:FF:000008">
    <property type="entry name" value="3'-5' exoribonuclease YhaM"/>
    <property type="match status" value="1"/>
</dbReference>
<dbReference type="GO" id="GO:0008654">
    <property type="term" value="P:phospholipid biosynthetic process"/>
    <property type="evidence" value="ECO:0007669"/>
    <property type="project" value="InterPro"/>
</dbReference>
<keyword evidence="5" id="KW-1133">Transmembrane helix</keyword>
<feature type="transmembrane region" description="Helical" evidence="5">
    <location>
        <begin position="1024"/>
        <end position="1043"/>
    </location>
</feature>
<evidence type="ECO:0000256" key="2">
    <source>
        <dbReference type="ARBA" id="ARBA00022801"/>
    </source>
</evidence>
<dbReference type="InterPro" id="IPR023378">
    <property type="entry name" value="YheA/YmcA-like_dom_sf"/>
</dbReference>
<dbReference type="InterPro" id="IPR003607">
    <property type="entry name" value="HD/PDEase_dom"/>
</dbReference>
<feature type="coiled-coil region" evidence="4">
    <location>
        <begin position="1237"/>
        <end position="1264"/>
    </location>
</feature>
<sequence length="1641" mass="189527">MSNIYDTANQVEREIRDLAEFKALEQAYDEVKADEEAYKLFKEFQAFQQQLQEKQMRGEEFSDEDAEKAQALATEVQTAEIKPEARPLIEDTTVLSAPCDGKVTVYPINAEAVFQIKRSEYSLVELLGSEDLAKEWQNGVAVIFRLTPDDYHHYYFIDDGTILSHQKISGVFHTVQPIAIHNEPVFSRNSREVMMIDTKNFGKMIQIEVGALMVGKIKNLKDRGKCQRFEKKGWFEFGGSTVLLLFQAGSVVLDPEIRRNTENKQETIVKFGQALGKIATDLHLDRSFEGLKKIPEIIYEKLQQANQHTVSAIVDIAIKEQVDIVIFAGDTFHQSRTSIRTQAYFIDEMKRLALADIPVIMSFGNHDYFAAERYWFEFPENIFLFQSEQVETHYFMTKNQEKVAVSSFSYEHPWINENKLADFPLKDATVDMHIGIYHGDTAVNEQQNYAPFSLSEMKAKGYDYWALGHIHQPQVVSANPLIVYPGTPQGHTKKERTVQGVALVSVEAGHATVRFESVADIVWQRADYSLAEATNLQDALAFLTSALLAEVKVWNQLILKEITLTKTSHLGGTAMKLIAVEVVGFGKWQQRKIEFLPKNQLLFGFNEAGKSTLYQFIQAMLFGFPAKGKRKKEYQPKNGAAYGGRLWFSHPIYGDVQIERFKTQNKGQAKVYFNDQVGDETTLEKMLHPLTKELFQSVFTFQQEQLSQLDKLTEEELQTSLLSLGLSGSQQLLVSRENYFKTAQTLYKGKGSQPPLNQKLNEHQKLQKQINEKELQEQPFQQLLTELIELETTIDEKRQSSQEFKRQLSLVEKQVMNLPLYEELQALEQSQTTTVLSQHEQDELLSVYQQYRFLSEELIRLNQSLAVSSETEHETDEYQFYLEQESHIQQLLNQRYEIEKLLAEIKWMTQSLEQNQQELHSLEQKWAWNAEQPPQLPFNEQEVNDMRVEMVERSVQLQTKQTDLRLIEEEITTREENLSTFESMNKEMFQKQHKQKQNRVNPFICSLAVIIFIVSFYTPSPIRYGVVVLSLGLLLFGVLPLFYQPKDTFENEKRQWQEKLSQLDYLNDQLVNIQGEINGVQAAEHDLARFIAQKVKENHLELGHQLTEDQKQVSVFAERTERFTGRLPIAGSSLAQRITVISDFADRMEKIRFTQEYQADAYTRQSIRELKEKQQQVVDQGRPLMLRFQIGSVNEIPEKLQSYQQESASQKRRKELQTMLKGIYDETDEPQQVRERQAELFRSNKEVEAEIVDLQEKEQKLRYQRKQMLADGTLDELYQTQAIVKAEIDELAISWSGHQLAGTRDQVVMAVRFAFLSLQTQRNLCPIMIDDGWLHYDSQRKKQLAQLFAVFSEKQQVICFSSDQEMDTSGTIDGKYWDASEEEISRFTAGNVVLLNGKREVYQGNPQVKIIHMRLARPEEPSQPALYMERAPLKREDMVEEINQTVFEITNAHWQRIVRYLLTQYQKEFFDYPAAKRNHHAFANGLAYHTVSMLRLGKAICKEYNELNAALLYSGIILHDLGKVKELSGAMTTEYTLSGNLIGHLVLVDEEITKACIALKIDENDEDVIVLRHMVLAHHGLLEYGSPVRPRIMEAEVLHQIDNIDASIQMMLGSIRQTEPGEYTDRIFGMDNRSFYVPKDI</sequence>
<keyword evidence="2" id="KW-0378">Hydrolase</keyword>
<evidence type="ECO:0000313" key="8">
    <source>
        <dbReference type="Proteomes" id="UP000648187"/>
    </source>
</evidence>
<dbReference type="Proteomes" id="UP000648187">
    <property type="component" value="Unassembled WGS sequence"/>
</dbReference>
<evidence type="ECO:0000256" key="3">
    <source>
        <dbReference type="ARBA" id="ARBA00023239"/>
    </source>
</evidence>
<keyword evidence="5" id="KW-0472">Membrane</keyword>
<dbReference type="InterPro" id="IPR003817">
    <property type="entry name" value="PS_Dcarbxylase"/>
</dbReference>
<dbReference type="Pfam" id="PF13514">
    <property type="entry name" value="AAA_27"/>
    <property type="match status" value="1"/>
</dbReference>
<dbReference type="InterPro" id="IPR027417">
    <property type="entry name" value="P-loop_NTPase"/>
</dbReference>
<dbReference type="PROSITE" id="PS51831">
    <property type="entry name" value="HD"/>
    <property type="match status" value="1"/>
</dbReference>
<keyword evidence="1" id="KW-0210">Decarboxylase</keyword>
<accession>A0A835G3B3</accession>
<comment type="caution">
    <text evidence="7">The sequence shown here is derived from an EMBL/GenBank/DDBJ whole genome shotgun (WGS) entry which is preliminary data.</text>
</comment>
<evidence type="ECO:0000256" key="4">
    <source>
        <dbReference type="SAM" id="Coils"/>
    </source>
</evidence>
<name>A0A835G3B3_SPOEX</name>
<dbReference type="SUPFAM" id="SSF56300">
    <property type="entry name" value="Metallo-dependent phosphatases"/>
    <property type="match status" value="1"/>
</dbReference>
<dbReference type="Gene3D" id="3.60.21.10">
    <property type="match status" value="1"/>
</dbReference>
<dbReference type="Gene3D" id="1.20.1500.10">
    <property type="entry name" value="YheA/YmcA-like"/>
    <property type="match status" value="1"/>
</dbReference>
<dbReference type="Pfam" id="PF01966">
    <property type="entry name" value="HD"/>
    <property type="match status" value="1"/>
</dbReference>
<evidence type="ECO:0000256" key="1">
    <source>
        <dbReference type="ARBA" id="ARBA00022793"/>
    </source>
</evidence>
<feature type="domain" description="HD" evidence="6">
    <location>
        <begin position="1486"/>
        <end position="1607"/>
    </location>
</feature>
<dbReference type="SUPFAM" id="SSF52540">
    <property type="entry name" value="P-loop containing nucleoside triphosphate hydrolases"/>
    <property type="match status" value="1"/>
</dbReference>
<dbReference type="PANTHER" id="PTHR37294">
    <property type="entry name" value="3'-5' EXORIBONUCLEASE YHAM"/>
    <property type="match status" value="1"/>
</dbReference>
<dbReference type="InterPro" id="IPR006674">
    <property type="entry name" value="HD_domain"/>
</dbReference>
<keyword evidence="3" id="KW-0456">Lyase</keyword>
<dbReference type="SUPFAM" id="SSF109604">
    <property type="entry name" value="HD-domain/PDEase-like"/>
    <property type="match status" value="1"/>
</dbReference>
<dbReference type="Pfam" id="PF02666">
    <property type="entry name" value="PS_Dcarbxylase"/>
    <property type="match status" value="1"/>
</dbReference>
<evidence type="ECO:0000313" key="7">
    <source>
        <dbReference type="EMBL" id="KAF9404897.1"/>
    </source>
</evidence>
<dbReference type="GO" id="GO:0016787">
    <property type="term" value="F:hydrolase activity"/>
    <property type="evidence" value="ECO:0007669"/>
    <property type="project" value="UniProtKB-KW"/>
</dbReference>
<dbReference type="InterPro" id="IPR004843">
    <property type="entry name" value="Calcineurin-like_PHP"/>
</dbReference>
<dbReference type="Gene3D" id="1.10.3210.10">
    <property type="entry name" value="Hypothetical protein af1432"/>
    <property type="match status" value="1"/>
</dbReference>
<organism evidence="7 8">
    <name type="scientific">Spodoptera exigua</name>
    <name type="common">Beet armyworm</name>
    <name type="synonym">Noctua fulgens</name>
    <dbReference type="NCBI Taxonomy" id="7107"/>
    <lineage>
        <taxon>Eukaryota</taxon>
        <taxon>Metazoa</taxon>
        <taxon>Ecdysozoa</taxon>
        <taxon>Arthropoda</taxon>
        <taxon>Hexapoda</taxon>
        <taxon>Insecta</taxon>
        <taxon>Pterygota</taxon>
        <taxon>Neoptera</taxon>
        <taxon>Endopterygota</taxon>
        <taxon>Lepidoptera</taxon>
        <taxon>Glossata</taxon>
        <taxon>Ditrysia</taxon>
        <taxon>Noctuoidea</taxon>
        <taxon>Noctuidae</taxon>
        <taxon>Amphipyrinae</taxon>
        <taxon>Spodoptera</taxon>
    </lineage>
</organism>
<dbReference type="InterPro" id="IPR038734">
    <property type="entry name" value="YhaN_AAA"/>
</dbReference>